<dbReference type="Proteomes" id="UP000738359">
    <property type="component" value="Unassembled WGS sequence"/>
</dbReference>
<keyword evidence="3" id="KW-1133">Transmembrane helix</keyword>
<name>A0A9P6M075_MORAP</name>
<feature type="transmembrane region" description="Helical" evidence="3">
    <location>
        <begin position="773"/>
        <end position="790"/>
    </location>
</feature>
<reference evidence="4" key="1">
    <citation type="journal article" date="2020" name="Fungal Divers.">
        <title>Resolving the Mortierellaceae phylogeny through synthesis of multi-gene phylogenetics and phylogenomics.</title>
        <authorList>
            <person name="Vandepol N."/>
            <person name="Liber J."/>
            <person name="Desiro A."/>
            <person name="Na H."/>
            <person name="Kennedy M."/>
            <person name="Barry K."/>
            <person name="Grigoriev I.V."/>
            <person name="Miller A.N."/>
            <person name="O'Donnell K."/>
            <person name="Stajich J.E."/>
            <person name="Bonito G."/>
        </authorList>
    </citation>
    <scope>NUCLEOTIDE SEQUENCE</scope>
    <source>
        <strain evidence="4">CK1249</strain>
    </source>
</reference>
<keyword evidence="3" id="KW-0472">Membrane</keyword>
<evidence type="ECO:0000256" key="1">
    <source>
        <dbReference type="ARBA" id="ARBA00022737"/>
    </source>
</evidence>
<accession>A0A9P6M075</accession>
<gene>
    <name evidence="4" type="ORF">BGZ70_009048</name>
</gene>
<keyword evidence="3" id="KW-0812">Transmembrane</keyword>
<dbReference type="GO" id="GO:0005886">
    <property type="term" value="C:plasma membrane"/>
    <property type="evidence" value="ECO:0007669"/>
    <property type="project" value="TreeGrafter"/>
</dbReference>
<evidence type="ECO:0000313" key="4">
    <source>
        <dbReference type="EMBL" id="KAF9958915.1"/>
    </source>
</evidence>
<comment type="caution">
    <text evidence="4">The sequence shown here is derived from an EMBL/GenBank/DDBJ whole genome shotgun (WGS) entry which is preliminary data.</text>
</comment>
<dbReference type="AlphaFoldDB" id="A0A9P6M075"/>
<dbReference type="OrthoDB" id="2352140at2759"/>
<evidence type="ECO:0000256" key="2">
    <source>
        <dbReference type="SAM" id="MobiDB-lite"/>
    </source>
</evidence>
<dbReference type="GO" id="GO:0098703">
    <property type="term" value="P:calcium ion import across plasma membrane"/>
    <property type="evidence" value="ECO:0007669"/>
    <property type="project" value="TreeGrafter"/>
</dbReference>
<proteinExistence type="predicted"/>
<keyword evidence="1" id="KW-0677">Repeat</keyword>
<evidence type="ECO:0008006" key="6">
    <source>
        <dbReference type="Google" id="ProtNLM"/>
    </source>
</evidence>
<dbReference type="InterPro" id="IPR024862">
    <property type="entry name" value="TRPV"/>
</dbReference>
<protein>
    <recommendedName>
        <fullName evidence="6">Ion transport domain-containing protein</fullName>
    </recommendedName>
</protein>
<dbReference type="PANTHER" id="PTHR10582:SF2">
    <property type="entry name" value="INACTIVE"/>
    <property type="match status" value="1"/>
</dbReference>
<sequence length="997" mass="113956">MATTRNSTPDCAIDVPVGIFDEDDSIIQLCHDSVSNPRPQPEGQKCDLCRQERCVHVSSARAIGDDLQEHDLEEITGCGNVNPLIMGVSSSWLLNTDACKEKKHKITLAISTKDLQIDGIESITFSLSSDFGKSYYSVEVSVGKFRNGQLIPTTGMSKWQLHRELDASACKGDQLVTMEVRLSHEALFSQLDPGSIEIQYIELNSHKPRSLGRNDFQDHFGLYRSTHTHSYLPSVADYRRCTKLQNFAGGAMFHLIEPAAQSPSDEIFIATNGMDIQIYSVHQDWKLIRTITIMESEMVQNNSFSAWEYIRNLRGRYFSQYDNYHNVIVIWDIVQGAVVSYTPRKGPSTMWTLMDDAKTSISNDGALMAFYRQGEITIYGRASGTLLQSNTLPPPYEDVSDMRFIRKNSYILVFTGAQDEDFGPGKLGLILDVATLSIQDRIVLPSSEVFEWYPRYGNDTQLYFTTREAIGLVDFDDCIVQPYSRREHPKSFLGGLTTAMELFETADDTCRRAILVYVSSHINRYPVLGDPSANVLSTICSTWTPEFREMLEYFTAALLSPGCARWVPGLDLDRQQNPLFILLEKCKTEPRAIDLAEIIIDYCIRQTRVEKDLTFLLPVMQCLGELAARKKPHWDLALRTLQQLAYLPVKKKSYIVDNHQIAYPVGLRWKFWKEEQLPIYKCKDPVLRLKSDKVAIECHKLTLDAFDNPALVALIEYKWSVCHYVTIIIRIFSEIRVFFLIFAGGIFAFTIAILHLLYACLGDVCPQPVDGGFSLHFYKAISSTYFFMGGRYDSINGDLGSDNWAFHTMMIIYFFFTVILMLNVLIGLVNLAFNDGDRTWRLVWSKNRLRYIESAENLSYRVPGLRQAYNCFPNEIYYSSTPQSIAEYTKRCFGEDGKGDLRVGTSLQPSPGSRPPQYGDFTPRDGYQPQTFDETTSQESQERQMQSLEHLRKQLRDEFKRELQEQLEEQRKEQQLLLESQIRMLHEHMSALMKSVP</sequence>
<keyword evidence="5" id="KW-1185">Reference proteome</keyword>
<dbReference type="PANTHER" id="PTHR10582">
    <property type="entry name" value="TRANSIENT RECEPTOR POTENTIAL ION CHANNEL PROTEIN"/>
    <property type="match status" value="1"/>
</dbReference>
<evidence type="ECO:0000256" key="3">
    <source>
        <dbReference type="SAM" id="Phobius"/>
    </source>
</evidence>
<feature type="region of interest" description="Disordered" evidence="2">
    <location>
        <begin position="900"/>
        <end position="940"/>
    </location>
</feature>
<evidence type="ECO:0000313" key="5">
    <source>
        <dbReference type="Proteomes" id="UP000738359"/>
    </source>
</evidence>
<organism evidence="4 5">
    <name type="scientific">Mortierella alpina</name>
    <name type="common">Oleaginous fungus</name>
    <name type="synonym">Mortierella renispora</name>
    <dbReference type="NCBI Taxonomy" id="64518"/>
    <lineage>
        <taxon>Eukaryota</taxon>
        <taxon>Fungi</taxon>
        <taxon>Fungi incertae sedis</taxon>
        <taxon>Mucoromycota</taxon>
        <taxon>Mortierellomycotina</taxon>
        <taxon>Mortierellomycetes</taxon>
        <taxon>Mortierellales</taxon>
        <taxon>Mortierellaceae</taxon>
        <taxon>Mortierella</taxon>
    </lineage>
</organism>
<feature type="transmembrane region" description="Helical" evidence="3">
    <location>
        <begin position="737"/>
        <end position="761"/>
    </location>
</feature>
<dbReference type="EMBL" id="JAAAHY010000701">
    <property type="protein sequence ID" value="KAF9958915.1"/>
    <property type="molecule type" value="Genomic_DNA"/>
</dbReference>
<feature type="transmembrane region" description="Helical" evidence="3">
    <location>
        <begin position="810"/>
        <end position="833"/>
    </location>
</feature>
<dbReference type="SUPFAM" id="SSF82171">
    <property type="entry name" value="DPP6 N-terminal domain-like"/>
    <property type="match status" value="1"/>
</dbReference>
<dbReference type="GO" id="GO:0005216">
    <property type="term" value="F:monoatomic ion channel activity"/>
    <property type="evidence" value="ECO:0007669"/>
    <property type="project" value="InterPro"/>
</dbReference>
<feature type="compositionally biased region" description="Polar residues" evidence="2">
    <location>
        <begin position="928"/>
        <end position="940"/>
    </location>
</feature>